<dbReference type="EMBL" id="VRMN01000004">
    <property type="protein sequence ID" value="KAA8494787.1"/>
    <property type="molecule type" value="Genomic_DNA"/>
</dbReference>
<dbReference type="InterPro" id="IPR036047">
    <property type="entry name" value="F-box-like_dom_sf"/>
</dbReference>
<evidence type="ECO:0000313" key="1">
    <source>
        <dbReference type="EMBL" id="KAA8494787.1"/>
    </source>
</evidence>
<protein>
    <recommendedName>
        <fullName evidence="3">F-box domain-containing protein</fullName>
    </recommendedName>
</protein>
<comment type="caution">
    <text evidence="1">The sequence shown here is derived from an EMBL/GenBank/DDBJ whole genome shotgun (WGS) entry which is preliminary data.</text>
</comment>
<dbReference type="Gene3D" id="1.20.1280.50">
    <property type="match status" value="1"/>
</dbReference>
<keyword evidence="2" id="KW-1185">Reference proteome</keyword>
<gene>
    <name evidence="1" type="ORF">FVE85_3028</name>
</gene>
<organism evidence="1 2">
    <name type="scientific">Porphyridium purpureum</name>
    <name type="common">Red alga</name>
    <name type="synonym">Porphyridium cruentum</name>
    <dbReference type="NCBI Taxonomy" id="35688"/>
    <lineage>
        <taxon>Eukaryota</taxon>
        <taxon>Rhodophyta</taxon>
        <taxon>Bangiophyceae</taxon>
        <taxon>Porphyridiales</taxon>
        <taxon>Porphyridiaceae</taxon>
        <taxon>Porphyridium</taxon>
    </lineage>
</organism>
<dbReference type="Proteomes" id="UP000324585">
    <property type="component" value="Unassembled WGS sequence"/>
</dbReference>
<dbReference type="SUPFAM" id="SSF81383">
    <property type="entry name" value="F-box domain"/>
    <property type="match status" value="1"/>
</dbReference>
<accession>A0A5J4YWG7</accession>
<name>A0A5J4YWG7_PORPP</name>
<proteinExistence type="predicted"/>
<evidence type="ECO:0008006" key="3">
    <source>
        <dbReference type="Google" id="ProtNLM"/>
    </source>
</evidence>
<evidence type="ECO:0000313" key="2">
    <source>
        <dbReference type="Proteomes" id="UP000324585"/>
    </source>
</evidence>
<sequence>MPGERLAPALGLLEELPYELLLRVLALMRGKSNVEFVKDLTRVSRVSTRMYQLVSVGMCSVWYDKCMQMRWSVESWARLHAESSDEPDCDRWPRPLGFLDEKDASAAAWFRAHSSHMSTRKRLRNLFAAIESRAACDFQLHNSSHVFSAWPPPPDLDQITATQEALGVQMPVELVEFHQCRLRFLDKFVVDEFFLLNIRRRQLSDVPRKILRTQSPELVLLQISEESGPNRALYMACRPLHGRPGRPCFASDVDALGLDADGLKSGAVYLADGWNVFFKAASFTAYLQSRLV</sequence>
<reference evidence="2" key="1">
    <citation type="journal article" date="2019" name="Nat. Commun.">
        <title>Expansion of phycobilisome linker gene families in mesophilic red algae.</title>
        <authorList>
            <person name="Lee J."/>
            <person name="Kim D."/>
            <person name="Bhattacharya D."/>
            <person name="Yoon H.S."/>
        </authorList>
    </citation>
    <scope>NUCLEOTIDE SEQUENCE [LARGE SCALE GENOMIC DNA]</scope>
    <source>
        <strain evidence="2">CCMP 1328</strain>
    </source>
</reference>
<dbReference type="AlphaFoldDB" id="A0A5J4YWG7"/>